<comment type="caution">
    <text evidence="2">The sequence shown here is derived from an EMBL/GenBank/DDBJ whole genome shotgun (WGS) entry which is preliminary data.</text>
</comment>
<feature type="compositionally biased region" description="Basic and acidic residues" evidence="1">
    <location>
        <begin position="95"/>
        <end position="107"/>
    </location>
</feature>
<sequence>MVRRREEEEKKKEQEEEDNEDDDDDDDDDEDDYNYDEDVVNIHEGATSKGLKVERLTFGQLPTITPTKTVGYFGESFTIERPKSSLRDPSTLSLKAREMEGQRDSRV</sequence>
<evidence type="ECO:0000256" key="1">
    <source>
        <dbReference type="SAM" id="MobiDB-lite"/>
    </source>
</evidence>
<name>A0A834PFH3_VESPE</name>
<feature type="region of interest" description="Disordered" evidence="1">
    <location>
        <begin position="1"/>
        <end position="35"/>
    </location>
</feature>
<accession>A0A834PFH3</accession>
<dbReference type="AlphaFoldDB" id="A0A834PFH3"/>
<gene>
    <name evidence="2" type="ORF">H0235_000597</name>
</gene>
<evidence type="ECO:0000313" key="3">
    <source>
        <dbReference type="Proteomes" id="UP000600918"/>
    </source>
</evidence>
<dbReference type="EMBL" id="JACSDY010000001">
    <property type="protein sequence ID" value="KAF7438206.1"/>
    <property type="molecule type" value="Genomic_DNA"/>
</dbReference>
<feature type="region of interest" description="Disordered" evidence="1">
    <location>
        <begin position="81"/>
        <end position="107"/>
    </location>
</feature>
<feature type="compositionally biased region" description="Acidic residues" evidence="1">
    <location>
        <begin position="15"/>
        <end position="35"/>
    </location>
</feature>
<evidence type="ECO:0000313" key="2">
    <source>
        <dbReference type="EMBL" id="KAF7438206.1"/>
    </source>
</evidence>
<proteinExistence type="predicted"/>
<protein>
    <submittedName>
        <fullName evidence="2">Uncharacterized protein</fullName>
    </submittedName>
</protein>
<dbReference type="Proteomes" id="UP000600918">
    <property type="component" value="Unassembled WGS sequence"/>
</dbReference>
<organism evidence="2 3">
    <name type="scientific">Vespula pensylvanica</name>
    <name type="common">Western yellow jacket</name>
    <name type="synonym">Wasp</name>
    <dbReference type="NCBI Taxonomy" id="30213"/>
    <lineage>
        <taxon>Eukaryota</taxon>
        <taxon>Metazoa</taxon>
        <taxon>Ecdysozoa</taxon>
        <taxon>Arthropoda</taxon>
        <taxon>Hexapoda</taxon>
        <taxon>Insecta</taxon>
        <taxon>Pterygota</taxon>
        <taxon>Neoptera</taxon>
        <taxon>Endopterygota</taxon>
        <taxon>Hymenoptera</taxon>
        <taxon>Apocrita</taxon>
        <taxon>Aculeata</taxon>
        <taxon>Vespoidea</taxon>
        <taxon>Vespidae</taxon>
        <taxon>Vespinae</taxon>
        <taxon>Vespula</taxon>
    </lineage>
</organism>
<feature type="compositionally biased region" description="Basic and acidic residues" evidence="1">
    <location>
        <begin position="1"/>
        <end position="14"/>
    </location>
</feature>
<reference evidence="2" key="1">
    <citation type="journal article" date="2020" name="G3 (Bethesda)">
        <title>High-Quality Assemblies for Three Invasive Social Wasps from the &lt;i&gt;Vespula&lt;/i&gt; Genus.</title>
        <authorList>
            <person name="Harrop T.W.R."/>
            <person name="Guhlin J."/>
            <person name="McLaughlin G.M."/>
            <person name="Permina E."/>
            <person name="Stockwell P."/>
            <person name="Gilligan J."/>
            <person name="Le Lec M.F."/>
            <person name="Gruber M.A.M."/>
            <person name="Quinn O."/>
            <person name="Lovegrove M."/>
            <person name="Duncan E.J."/>
            <person name="Remnant E.J."/>
            <person name="Van Eeckhoven J."/>
            <person name="Graham B."/>
            <person name="Knapp R.A."/>
            <person name="Langford K.W."/>
            <person name="Kronenberg Z."/>
            <person name="Press M.O."/>
            <person name="Eacker S.M."/>
            <person name="Wilson-Rankin E.E."/>
            <person name="Purcell J."/>
            <person name="Lester P.J."/>
            <person name="Dearden P.K."/>
        </authorList>
    </citation>
    <scope>NUCLEOTIDE SEQUENCE</scope>
    <source>
        <strain evidence="2">Volc-1</strain>
    </source>
</reference>
<keyword evidence="3" id="KW-1185">Reference proteome</keyword>